<dbReference type="Proteomes" id="UP000766595">
    <property type="component" value="Unassembled WGS sequence"/>
</dbReference>
<proteinExistence type="predicted"/>
<sequence length="124" mass="12875">MTFAAETLLADLASEFGRAVAESRPVAIEAQLYGVISLALTGIAVELGRLRADRDRATAAYAAAVEECNRAVVTCNEALAVARQVVAVQECAAASVTLPPGVVRLRAPHARVVPIRVPEGGQPA</sequence>
<name>A0A947D5B8_9HYPH</name>
<evidence type="ECO:0000313" key="1">
    <source>
        <dbReference type="EMBL" id="MBT9291330.1"/>
    </source>
</evidence>
<reference evidence="1 2" key="1">
    <citation type="submission" date="2021-06" db="EMBL/GenBank/DDBJ databases">
        <authorList>
            <person name="Grouzdev D.S."/>
            <person name="Koziaeva V."/>
        </authorList>
    </citation>
    <scope>NUCLEOTIDE SEQUENCE [LARGE SCALE GENOMIC DNA]</scope>
    <source>
        <strain evidence="1 2">22</strain>
    </source>
</reference>
<accession>A0A947D5B8</accession>
<protein>
    <submittedName>
        <fullName evidence="1">Uncharacterized protein</fullName>
    </submittedName>
</protein>
<keyword evidence="2" id="KW-1185">Reference proteome</keyword>
<evidence type="ECO:0000313" key="2">
    <source>
        <dbReference type="Proteomes" id="UP000766595"/>
    </source>
</evidence>
<gene>
    <name evidence="1" type="ORF">KL771_17820</name>
</gene>
<dbReference type="AlphaFoldDB" id="A0A947D5B8"/>
<dbReference type="RefSeq" id="WP_261969886.1">
    <property type="nucleotide sequence ID" value="NZ_JAHHZF010000008.1"/>
</dbReference>
<dbReference type="EMBL" id="JAHHZF010000008">
    <property type="protein sequence ID" value="MBT9291330.1"/>
    <property type="molecule type" value="Genomic_DNA"/>
</dbReference>
<organism evidence="1 2">
    <name type="scientific">Prosthecodimorpha staleyi</name>
    <dbReference type="NCBI Taxonomy" id="2840188"/>
    <lineage>
        <taxon>Bacteria</taxon>
        <taxon>Pseudomonadati</taxon>
        <taxon>Pseudomonadota</taxon>
        <taxon>Alphaproteobacteria</taxon>
        <taxon>Hyphomicrobiales</taxon>
        <taxon>Ancalomicrobiaceae</taxon>
        <taxon>Prosthecodimorpha</taxon>
    </lineage>
</organism>
<comment type="caution">
    <text evidence="1">The sequence shown here is derived from an EMBL/GenBank/DDBJ whole genome shotgun (WGS) entry which is preliminary data.</text>
</comment>